<reference evidence="1 2" key="1">
    <citation type="journal article" date="2018" name="Int. J. Syst. Evol. Microbiol.">
        <title>Micromonospora globbae sp. nov., an endophytic actinomycete isolated from roots of Globba winitii C. H. Wright.</title>
        <authorList>
            <person name="Kuncharoen N."/>
            <person name="Pittayakhajonwut P."/>
            <person name="Tanasupawat S."/>
        </authorList>
    </citation>
    <scope>NUCLEOTIDE SEQUENCE [LARGE SCALE GENOMIC DNA]</scope>
    <source>
        <strain evidence="1 2">WPS1-2</strain>
    </source>
</reference>
<comment type="caution">
    <text evidence="1">The sequence shown here is derived from an EMBL/GenBank/DDBJ whole genome shotgun (WGS) entry which is preliminary data.</text>
</comment>
<dbReference type="EMBL" id="RAQQ01000015">
    <property type="protein sequence ID" value="RKF25493.1"/>
    <property type="molecule type" value="Genomic_DNA"/>
</dbReference>
<proteinExistence type="predicted"/>
<name>A0A420EXS1_9ACTN</name>
<evidence type="ECO:0000313" key="2">
    <source>
        <dbReference type="Proteomes" id="UP000285744"/>
    </source>
</evidence>
<gene>
    <name evidence="1" type="ORF">D7I43_20740</name>
</gene>
<organism evidence="1 2">
    <name type="scientific">Micromonospora globbae</name>
    <dbReference type="NCBI Taxonomy" id="1894969"/>
    <lineage>
        <taxon>Bacteria</taxon>
        <taxon>Bacillati</taxon>
        <taxon>Actinomycetota</taxon>
        <taxon>Actinomycetes</taxon>
        <taxon>Micromonosporales</taxon>
        <taxon>Micromonosporaceae</taxon>
        <taxon>Micromonospora</taxon>
    </lineage>
</organism>
<protein>
    <submittedName>
        <fullName evidence="1">Uncharacterized protein</fullName>
    </submittedName>
</protein>
<dbReference type="Proteomes" id="UP000285744">
    <property type="component" value="Unassembled WGS sequence"/>
</dbReference>
<sequence length="428" mass="48700">MALRQNHIRRLTERLTFVEHGVASRTTEVDVRLSLLDPRQREASHLFQRLSSRSARTRREEEAATPTIWVPVTRISRLSVSPIDVVDAAGNKLPRLTQYETSRLLASGLYRLLKGILTSQPESRRRDSGISRLLRQERARWLIQAALIALLTERSRPLNDTDAHHVGRPATQTDRLDERDIRELVLSVLRAHEAQLEPYFKLVDVALNDYLLVAALDVTKDDHLLSYDAPVHLRERAPVESPLSAWSRSTSGRYCIQYLAQVPAGLRSYHIVAETEAGVHIEAMSLVTDVDATRTRELATDLKALAQRVRKQKPDRPIETRLLELELQGALGRLSELFRSRQWDANEAGVDVWEGAFRDTRGLIERYLSAEDLISEQDPNSTPLLRAMLPIPAMLERAAEELREHDVGSDFSVVKRRKKPDLRTVDRA</sequence>
<dbReference type="AlphaFoldDB" id="A0A420EXS1"/>
<accession>A0A420EXS1</accession>
<evidence type="ECO:0000313" key="1">
    <source>
        <dbReference type="EMBL" id="RKF25493.1"/>
    </source>
</evidence>